<reference evidence="2" key="1">
    <citation type="submission" date="2021-12" db="EMBL/GenBank/DDBJ databases">
        <title>Enterovibrio ZSDZ35 sp. nov. and Enterovibrio ZSDZ42 sp. nov., isolated from coastal seawater in Qingdao.</title>
        <authorList>
            <person name="Zhang P."/>
        </authorList>
    </citation>
    <scope>NUCLEOTIDE SEQUENCE</scope>
    <source>
        <strain evidence="2">ZSDZ42</strain>
    </source>
</reference>
<evidence type="ECO:0000259" key="1">
    <source>
        <dbReference type="PROSITE" id="PS51833"/>
    </source>
</evidence>
<accession>A0ABT5QUZ6</accession>
<name>A0ABT5QUZ6_9GAMM</name>
<dbReference type="PANTHER" id="PTHR33525:SF6">
    <property type="entry name" value="HDOD DOMAIN-CONTAINING PROTEIN"/>
    <property type="match status" value="1"/>
</dbReference>
<sequence>MTTASLLSHVDKLPKIPKVVQELMDLVNDDNSDMNNIAEKIALDQVISARVLRLSNSSHFGRGRSVASVDDAVVRLGLGPIRTLVTASALMSTFPKIEGLDLNKFWGTTFEVATLCKVIAKELKADQNEAFTAGMLHNIGDLLIYTVYPDKAQKVELHMETGKSKAEAQQIVLSTDGAELGGLLAKNWKFADTLVNAIAHQYSAVQGDEFSQLAANINLARKIDDSWDDLADEEARQTWLNHQLEYSMLGLSEDIISVIENNRGLGRDLASSLA</sequence>
<dbReference type="Proteomes" id="UP001149400">
    <property type="component" value="Unassembled WGS sequence"/>
</dbReference>
<dbReference type="RefSeq" id="WP_274162534.1">
    <property type="nucleotide sequence ID" value="NZ_JAJUBC010000001.1"/>
</dbReference>
<organism evidence="2 3">
    <name type="scientific">Enterovibrio gelatinilyticus</name>
    <dbReference type="NCBI Taxonomy" id="2899819"/>
    <lineage>
        <taxon>Bacteria</taxon>
        <taxon>Pseudomonadati</taxon>
        <taxon>Pseudomonadota</taxon>
        <taxon>Gammaproteobacteria</taxon>
        <taxon>Vibrionales</taxon>
        <taxon>Vibrionaceae</taxon>
        <taxon>Enterovibrio</taxon>
    </lineage>
</organism>
<dbReference type="InterPro" id="IPR052340">
    <property type="entry name" value="RNase_Y/CdgJ"/>
</dbReference>
<protein>
    <submittedName>
        <fullName evidence="2">HDOD domain-containing protein</fullName>
    </submittedName>
</protein>
<dbReference type="PANTHER" id="PTHR33525">
    <property type="match status" value="1"/>
</dbReference>
<dbReference type="SUPFAM" id="SSF109604">
    <property type="entry name" value="HD-domain/PDEase-like"/>
    <property type="match status" value="1"/>
</dbReference>
<feature type="domain" description="HDOD" evidence="1">
    <location>
        <begin position="13"/>
        <end position="204"/>
    </location>
</feature>
<comment type="caution">
    <text evidence="2">The sequence shown here is derived from an EMBL/GenBank/DDBJ whole genome shotgun (WGS) entry which is preliminary data.</text>
</comment>
<evidence type="ECO:0000313" key="3">
    <source>
        <dbReference type="Proteomes" id="UP001149400"/>
    </source>
</evidence>
<gene>
    <name evidence="2" type="ORF">LRP50_00360</name>
</gene>
<evidence type="ECO:0000313" key="2">
    <source>
        <dbReference type="EMBL" id="MDD1791579.1"/>
    </source>
</evidence>
<dbReference type="InterPro" id="IPR013976">
    <property type="entry name" value="HDOD"/>
</dbReference>
<dbReference type="EMBL" id="JAJUBC010000001">
    <property type="protein sequence ID" value="MDD1791579.1"/>
    <property type="molecule type" value="Genomic_DNA"/>
</dbReference>
<keyword evidence="3" id="KW-1185">Reference proteome</keyword>
<dbReference type="Gene3D" id="1.10.3210.10">
    <property type="entry name" value="Hypothetical protein af1432"/>
    <property type="match status" value="1"/>
</dbReference>
<proteinExistence type="predicted"/>
<dbReference type="PROSITE" id="PS51833">
    <property type="entry name" value="HDOD"/>
    <property type="match status" value="1"/>
</dbReference>
<dbReference type="Pfam" id="PF08668">
    <property type="entry name" value="HDOD"/>
    <property type="match status" value="1"/>
</dbReference>